<gene>
    <name evidence="1" type="ORF">GCM10023186_08530</name>
</gene>
<protein>
    <submittedName>
        <fullName evidence="1">Uncharacterized protein</fullName>
    </submittedName>
</protein>
<dbReference type="EMBL" id="BAABHA010000002">
    <property type="protein sequence ID" value="GAA4375609.1"/>
    <property type="molecule type" value="Genomic_DNA"/>
</dbReference>
<sequence>MRVLASRLSGSKASWLTSFLAVPYSFFPFVYQDAETGQGLKVSLEESQQVVKHDHIGAVADV</sequence>
<comment type="caution">
    <text evidence="1">The sequence shown here is derived from an EMBL/GenBank/DDBJ whole genome shotgun (WGS) entry which is preliminary data.</text>
</comment>
<reference evidence="2" key="1">
    <citation type="journal article" date="2019" name="Int. J. Syst. Evol. Microbiol.">
        <title>The Global Catalogue of Microorganisms (GCM) 10K type strain sequencing project: providing services to taxonomists for standard genome sequencing and annotation.</title>
        <authorList>
            <consortium name="The Broad Institute Genomics Platform"/>
            <consortium name="The Broad Institute Genome Sequencing Center for Infectious Disease"/>
            <person name="Wu L."/>
            <person name="Ma J."/>
        </authorList>
    </citation>
    <scope>NUCLEOTIDE SEQUENCE [LARGE SCALE GENOMIC DNA]</scope>
    <source>
        <strain evidence="2">JCM 17924</strain>
    </source>
</reference>
<accession>A0ABP8IVH2</accession>
<name>A0ABP8IVH2_9BACT</name>
<evidence type="ECO:0000313" key="1">
    <source>
        <dbReference type="EMBL" id="GAA4375609.1"/>
    </source>
</evidence>
<keyword evidence="2" id="KW-1185">Reference proteome</keyword>
<dbReference type="Proteomes" id="UP001500454">
    <property type="component" value="Unassembled WGS sequence"/>
</dbReference>
<proteinExistence type="predicted"/>
<evidence type="ECO:0000313" key="2">
    <source>
        <dbReference type="Proteomes" id="UP001500454"/>
    </source>
</evidence>
<organism evidence="1 2">
    <name type="scientific">Hymenobacter koreensis</name>
    <dbReference type="NCBI Taxonomy" id="1084523"/>
    <lineage>
        <taxon>Bacteria</taxon>
        <taxon>Pseudomonadati</taxon>
        <taxon>Bacteroidota</taxon>
        <taxon>Cytophagia</taxon>
        <taxon>Cytophagales</taxon>
        <taxon>Hymenobacteraceae</taxon>
        <taxon>Hymenobacter</taxon>
    </lineage>
</organism>